<dbReference type="PANTHER" id="PTHR42678">
    <property type="entry name" value="AMIDASE"/>
    <property type="match status" value="1"/>
</dbReference>
<dbReference type="AlphaFoldDB" id="A0A4Q1C675"/>
<keyword evidence="2" id="KW-0378">Hydrolase</keyword>
<dbReference type="Gene3D" id="3.90.1300.10">
    <property type="entry name" value="Amidase signature (AS) domain"/>
    <property type="match status" value="1"/>
</dbReference>
<name>A0A4Q1C675_9BACT</name>
<dbReference type="OrthoDB" id="9811471at2"/>
<feature type="domain" description="Amidase" evidence="1">
    <location>
        <begin position="33"/>
        <end position="485"/>
    </location>
</feature>
<comment type="caution">
    <text evidence="2">The sequence shown here is derived from an EMBL/GenBank/DDBJ whole genome shotgun (WGS) entry which is preliminary data.</text>
</comment>
<dbReference type="SUPFAM" id="SSF75304">
    <property type="entry name" value="Amidase signature (AS) enzymes"/>
    <property type="match status" value="1"/>
</dbReference>
<keyword evidence="3" id="KW-1185">Reference proteome</keyword>
<evidence type="ECO:0000313" key="2">
    <source>
        <dbReference type="EMBL" id="RXK53895.1"/>
    </source>
</evidence>
<evidence type="ECO:0000313" key="3">
    <source>
        <dbReference type="Proteomes" id="UP000290218"/>
    </source>
</evidence>
<dbReference type="Pfam" id="PF01425">
    <property type="entry name" value="Amidase"/>
    <property type="match status" value="1"/>
</dbReference>
<proteinExistence type="predicted"/>
<organism evidence="2 3">
    <name type="scientific">Oleiharenicola lentus</name>
    <dbReference type="NCBI Taxonomy" id="2508720"/>
    <lineage>
        <taxon>Bacteria</taxon>
        <taxon>Pseudomonadati</taxon>
        <taxon>Verrucomicrobiota</taxon>
        <taxon>Opitutia</taxon>
        <taxon>Opitutales</taxon>
        <taxon>Opitutaceae</taxon>
        <taxon>Oleiharenicola</taxon>
    </lineage>
</organism>
<reference evidence="2 3" key="1">
    <citation type="submission" date="2019-01" db="EMBL/GenBank/DDBJ databases">
        <title>Lacunisphaera sp. strain TWA-58.</title>
        <authorList>
            <person name="Chen W.-M."/>
        </authorList>
    </citation>
    <scope>NUCLEOTIDE SEQUENCE [LARGE SCALE GENOMIC DNA]</scope>
    <source>
        <strain evidence="2 3">TWA-58</strain>
    </source>
</reference>
<dbReference type="GO" id="GO:0004040">
    <property type="term" value="F:amidase activity"/>
    <property type="evidence" value="ECO:0007669"/>
    <property type="project" value="UniProtKB-EC"/>
</dbReference>
<dbReference type="PANTHER" id="PTHR42678:SF34">
    <property type="entry name" value="OS04G0183300 PROTEIN"/>
    <property type="match status" value="1"/>
</dbReference>
<sequence length="508" mass="53423">MLVSVRAEFAFAEATIEDLHAQMKSGRLTAVQLTQAYLDRIAEVDKAGPRLNAVIEINPDALTIAAQLDAERSAGFVRGPLHGIPILIKDNIVTSDKMQTTAGSLALVGTRPVNGAWVVGRLRQAGVVILGKTNLSEWANFRGERSISGWSARGGQTRNPYALDRSPSGSSSGSAAAVAANLCVAAVGTETDGSIVSPASVCGLVGVKPTIGLVGRSGIIPISASQDTAGPMARTVQDAALLLDIMAQKDPGDQATLSRPHTVDTVFSVAVKMRKRLIKGARLGVIRGPFGMDARLNPILDGAIDKLKAAGAEIVDLGDLPQFNAAGEAEMEVLLYEFKDGLNKYFATLGPDSPIKTLADVIAFNRAHADKELAHFGQELMEKAQAKGPLTEQAYLDARATCLRVMRTEGIDALLAQHKLDALVTLTNGPAWLIDPVNGDAYTGGSSSLAAVAGYPSVTVPAGDWRGLPVGISFTGAAWTEAKLLAYAAEFEAAAKARREPQFLPTIR</sequence>
<dbReference type="Proteomes" id="UP000290218">
    <property type="component" value="Unassembled WGS sequence"/>
</dbReference>
<accession>A0A4Q1C675</accession>
<evidence type="ECO:0000259" key="1">
    <source>
        <dbReference type="Pfam" id="PF01425"/>
    </source>
</evidence>
<protein>
    <submittedName>
        <fullName evidence="2">Amidase</fullName>
        <ecNumber evidence="2">3.5.1.4</ecNumber>
    </submittedName>
</protein>
<dbReference type="InterPro" id="IPR023631">
    <property type="entry name" value="Amidase_dom"/>
</dbReference>
<gene>
    <name evidence="2" type="ORF">ESB00_16785</name>
</gene>
<dbReference type="NCBIfam" id="NF006006">
    <property type="entry name" value="PRK08137.1"/>
    <property type="match status" value="1"/>
</dbReference>
<dbReference type="NCBIfam" id="NF005300">
    <property type="entry name" value="PRK06828.1"/>
    <property type="match status" value="1"/>
</dbReference>
<dbReference type="EMBL" id="SDHX01000002">
    <property type="protein sequence ID" value="RXK53895.1"/>
    <property type="molecule type" value="Genomic_DNA"/>
</dbReference>
<dbReference type="InterPro" id="IPR036928">
    <property type="entry name" value="AS_sf"/>
</dbReference>
<dbReference type="EC" id="3.5.1.4" evidence="2"/>